<proteinExistence type="predicted"/>
<protein>
    <recommendedName>
        <fullName evidence="2">DUF7082 domain-containing protein</fullName>
    </recommendedName>
</protein>
<feature type="compositionally biased region" description="Low complexity" evidence="1">
    <location>
        <begin position="464"/>
        <end position="480"/>
    </location>
</feature>
<name>A0A4T0RLF5_9BASI</name>
<comment type="caution">
    <text evidence="3">The sequence shown here is derived from an EMBL/GenBank/DDBJ whole genome shotgun (WGS) entry which is preliminary data.</text>
</comment>
<evidence type="ECO:0000256" key="1">
    <source>
        <dbReference type="SAM" id="MobiDB-lite"/>
    </source>
</evidence>
<evidence type="ECO:0000313" key="4">
    <source>
        <dbReference type="EMBL" id="TIC68095.1"/>
    </source>
</evidence>
<dbReference type="EMBL" id="SPRH01000010">
    <property type="protein sequence ID" value="TIC02798.1"/>
    <property type="molecule type" value="Genomic_DNA"/>
</dbReference>
<dbReference type="GO" id="GO:0005634">
    <property type="term" value="C:nucleus"/>
    <property type="evidence" value="ECO:0007669"/>
    <property type="project" value="TreeGrafter"/>
</dbReference>
<feature type="region of interest" description="Disordered" evidence="1">
    <location>
        <begin position="401"/>
        <end position="421"/>
    </location>
</feature>
<feature type="region of interest" description="Disordered" evidence="1">
    <location>
        <begin position="437"/>
        <end position="480"/>
    </location>
</feature>
<organism evidence="3 7">
    <name type="scientific">Wallemia mellicola</name>
    <dbReference type="NCBI Taxonomy" id="1708541"/>
    <lineage>
        <taxon>Eukaryota</taxon>
        <taxon>Fungi</taxon>
        <taxon>Dikarya</taxon>
        <taxon>Basidiomycota</taxon>
        <taxon>Wallemiomycotina</taxon>
        <taxon>Wallemiomycetes</taxon>
        <taxon>Wallemiales</taxon>
        <taxon>Wallemiaceae</taxon>
        <taxon>Wallemia</taxon>
    </lineage>
</organism>
<evidence type="ECO:0000313" key="8">
    <source>
        <dbReference type="Proteomes" id="UP000309601"/>
    </source>
</evidence>
<evidence type="ECO:0000313" key="3">
    <source>
        <dbReference type="EMBL" id="TIC02798.1"/>
    </source>
</evidence>
<evidence type="ECO:0000313" key="5">
    <source>
        <dbReference type="EMBL" id="TIC68905.1"/>
    </source>
</evidence>
<dbReference type="PANTHER" id="PTHR39463:SF1">
    <property type="entry name" value="MEDUSA"/>
    <property type="match status" value="1"/>
</dbReference>
<evidence type="ECO:0000313" key="6">
    <source>
        <dbReference type="Proteomes" id="UP000305362"/>
    </source>
</evidence>
<feature type="domain" description="DUF7082" evidence="2">
    <location>
        <begin position="234"/>
        <end position="387"/>
    </location>
</feature>
<dbReference type="PANTHER" id="PTHR39463">
    <property type="entry name" value="MEDUSA"/>
    <property type="match status" value="1"/>
</dbReference>
<dbReference type="Proteomes" id="UP000307169">
    <property type="component" value="Unassembled WGS sequence"/>
</dbReference>
<dbReference type="OrthoDB" id="1751210at2759"/>
<dbReference type="InterPro" id="IPR055509">
    <property type="entry name" value="DUF7082"/>
</dbReference>
<dbReference type="Pfam" id="PF23305">
    <property type="entry name" value="DUF7082"/>
    <property type="match status" value="1"/>
</dbReference>
<sequence length="480" mass="54316">MKENDINYINVPFYQPNKGSLLTKIIIFVEILFNQQSQPSTKQLRVLFGNLPVATKVKRLEFKDFYNLGLNPSNYNGNLCVTAQAPPFEQTQWLSQRVPLILQALDNNDIIDSLEFGYFDYTLATSPTAANYASYIPSIQDETPQTSTSYQSFAMPPVDQQPLSPTIAQTKSPVITQPTQPLTQSIQPPLHQIRQPQPQPPPVAVAHMPEPPLVRTSQLPTGPSGETLSPEANRATLVFHGNLLDMASSWTQDEWESRRRLVQFWRRQEGPIVHATFRPITQAEYNQESVVISCIFREDKNECFVTSVDAIYLLEALVGIRFTVEEKNRIRRNLEGFKPITVSKSKSESEAFFKLIMSFPNPKPRNIEKDVKVFPWSILSEALKKIISKYSADYDNELSAVQHQMESPTSNHSHNHSFEQISPSSARQFDFSQFVKPEEEDDDNNYSQPPHAAYLNSLREGPTSPSQAAAAASASSWMYK</sequence>
<dbReference type="Proteomes" id="UP000305362">
    <property type="component" value="Unassembled WGS sequence"/>
</dbReference>
<evidence type="ECO:0000313" key="7">
    <source>
        <dbReference type="Proteomes" id="UP000307169"/>
    </source>
</evidence>
<gene>
    <name evidence="4" type="ORF">E3Q02_01340</name>
    <name evidence="5" type="ORF">E3Q03_01512</name>
    <name evidence="3" type="ORF">E3Q17_01244</name>
</gene>
<evidence type="ECO:0000259" key="2">
    <source>
        <dbReference type="Pfam" id="PF23305"/>
    </source>
</evidence>
<dbReference type="EMBL" id="SPRW01000010">
    <property type="protein sequence ID" value="TIC68095.1"/>
    <property type="molecule type" value="Genomic_DNA"/>
</dbReference>
<dbReference type="AlphaFoldDB" id="A0A4T0RLF5"/>
<accession>A0A4T0RLF5</accession>
<dbReference type="EMBL" id="SPRV01000011">
    <property type="protein sequence ID" value="TIC68905.1"/>
    <property type="molecule type" value="Genomic_DNA"/>
</dbReference>
<dbReference type="Proteomes" id="UP000309601">
    <property type="component" value="Unassembled WGS sequence"/>
</dbReference>
<reference evidence="6 7" key="1">
    <citation type="submission" date="2019-03" db="EMBL/GenBank/DDBJ databases">
        <title>Sequencing 25 genomes of Wallemia mellicola.</title>
        <authorList>
            <person name="Gostincar C."/>
        </authorList>
    </citation>
    <scope>NUCLEOTIDE SEQUENCE [LARGE SCALE GENOMIC DNA]</scope>
    <source>
        <strain evidence="3 7">EXF-1262</strain>
        <strain evidence="4 8">EXF-1274</strain>
        <strain evidence="5 6">EXF-1277</strain>
    </source>
</reference>